<proteinExistence type="predicted"/>
<evidence type="ECO:0000313" key="5">
    <source>
        <dbReference type="EMBL" id="KAD4178241.1"/>
    </source>
</evidence>
<evidence type="ECO:0000313" key="6">
    <source>
        <dbReference type="Proteomes" id="UP000326396"/>
    </source>
</evidence>
<evidence type="ECO:0000259" key="4">
    <source>
        <dbReference type="PROSITE" id="PS50158"/>
    </source>
</evidence>
<dbReference type="PANTHER" id="PTHR46978">
    <property type="entry name" value="ZINC KNUCKLE (CCHC-TYPE) FAMILY PROTEIN"/>
    <property type="match status" value="1"/>
</dbReference>
<keyword evidence="1" id="KW-0863">Zinc-finger</keyword>
<keyword evidence="6" id="KW-1185">Reference proteome</keyword>
<keyword evidence="3" id="KW-0812">Transmembrane</keyword>
<dbReference type="InterPro" id="IPR001878">
    <property type="entry name" value="Znf_CCHC"/>
</dbReference>
<dbReference type="Proteomes" id="UP000326396">
    <property type="component" value="Linkage Group LG4"/>
</dbReference>
<feature type="domain" description="CCHC-type" evidence="4">
    <location>
        <begin position="92"/>
        <end position="105"/>
    </location>
</feature>
<keyword evidence="1" id="KW-0862">Zinc</keyword>
<keyword evidence="3" id="KW-0472">Membrane</keyword>
<dbReference type="GO" id="GO:0003676">
    <property type="term" value="F:nucleic acid binding"/>
    <property type="evidence" value="ECO:0007669"/>
    <property type="project" value="InterPro"/>
</dbReference>
<dbReference type="Gene3D" id="4.10.60.10">
    <property type="entry name" value="Zinc finger, CCHC-type"/>
    <property type="match status" value="3"/>
</dbReference>
<organism evidence="5 6">
    <name type="scientific">Mikania micrantha</name>
    <name type="common">bitter vine</name>
    <dbReference type="NCBI Taxonomy" id="192012"/>
    <lineage>
        <taxon>Eukaryota</taxon>
        <taxon>Viridiplantae</taxon>
        <taxon>Streptophyta</taxon>
        <taxon>Embryophyta</taxon>
        <taxon>Tracheophyta</taxon>
        <taxon>Spermatophyta</taxon>
        <taxon>Magnoliopsida</taxon>
        <taxon>eudicotyledons</taxon>
        <taxon>Gunneridae</taxon>
        <taxon>Pentapetalae</taxon>
        <taxon>asterids</taxon>
        <taxon>campanulids</taxon>
        <taxon>Asterales</taxon>
        <taxon>Asteraceae</taxon>
        <taxon>Asteroideae</taxon>
        <taxon>Heliantheae alliance</taxon>
        <taxon>Eupatorieae</taxon>
        <taxon>Mikania</taxon>
    </lineage>
</organism>
<name>A0A5N6MVL6_9ASTR</name>
<feature type="region of interest" description="Disordered" evidence="2">
    <location>
        <begin position="264"/>
        <end position="317"/>
    </location>
</feature>
<accession>A0A5N6MVL6</accession>
<gene>
    <name evidence="5" type="ORF">E3N88_26832</name>
</gene>
<feature type="domain" description="CCHC-type" evidence="4">
    <location>
        <begin position="211"/>
        <end position="224"/>
    </location>
</feature>
<dbReference type="OrthoDB" id="427960at2759"/>
<protein>
    <recommendedName>
        <fullName evidence="4">CCHC-type domain-containing protein</fullName>
    </recommendedName>
</protein>
<comment type="caution">
    <text evidence="5">The sequence shown here is derived from an EMBL/GenBank/DDBJ whole genome shotgun (WGS) entry which is preliminary data.</text>
</comment>
<dbReference type="InterPro" id="IPR036875">
    <property type="entry name" value="Znf_CCHC_sf"/>
</dbReference>
<dbReference type="PROSITE" id="PS50158">
    <property type="entry name" value="ZF_CCHC"/>
    <property type="match status" value="5"/>
</dbReference>
<dbReference type="SUPFAM" id="SSF57756">
    <property type="entry name" value="Retrovirus zinc finger-like domains"/>
    <property type="match status" value="3"/>
</dbReference>
<feature type="domain" description="CCHC-type" evidence="4">
    <location>
        <begin position="132"/>
        <end position="148"/>
    </location>
</feature>
<keyword evidence="3" id="KW-1133">Transmembrane helix</keyword>
<dbReference type="EMBL" id="SZYD01000014">
    <property type="protein sequence ID" value="KAD4178241.1"/>
    <property type="molecule type" value="Genomic_DNA"/>
</dbReference>
<keyword evidence="1" id="KW-0479">Metal-binding</keyword>
<evidence type="ECO:0000256" key="1">
    <source>
        <dbReference type="PROSITE-ProRule" id="PRU00047"/>
    </source>
</evidence>
<dbReference type="GO" id="GO:0008270">
    <property type="term" value="F:zinc ion binding"/>
    <property type="evidence" value="ECO:0007669"/>
    <property type="project" value="UniProtKB-KW"/>
</dbReference>
<dbReference type="Pfam" id="PF00098">
    <property type="entry name" value="zf-CCHC"/>
    <property type="match status" value="3"/>
</dbReference>
<feature type="domain" description="CCHC-type" evidence="4">
    <location>
        <begin position="160"/>
        <end position="174"/>
    </location>
</feature>
<reference evidence="5 6" key="1">
    <citation type="submission" date="2019-05" db="EMBL/GenBank/DDBJ databases">
        <title>Mikania micrantha, genome provides insights into the molecular mechanism of rapid growth.</title>
        <authorList>
            <person name="Liu B."/>
        </authorList>
    </citation>
    <scope>NUCLEOTIDE SEQUENCE [LARGE SCALE GENOMIC DNA]</scope>
    <source>
        <strain evidence="5">NLD-2019</strain>
        <tissue evidence="5">Leaf</tissue>
    </source>
</reference>
<dbReference type="SMART" id="SM00343">
    <property type="entry name" value="ZnF_C2HC"/>
    <property type="match status" value="6"/>
</dbReference>
<feature type="transmembrane region" description="Helical" evidence="3">
    <location>
        <begin position="399"/>
        <end position="422"/>
    </location>
</feature>
<dbReference type="AlphaFoldDB" id="A0A5N6MVL6"/>
<evidence type="ECO:0000256" key="3">
    <source>
        <dbReference type="SAM" id="Phobius"/>
    </source>
</evidence>
<sequence length="516" mass="58569">MVKESVSIAWSNADNYGNPSSFPLGCEIIITDANNKFKKTDQIVKDVKRNEEDDELKDTGVRVEIDHAEMSVNRIQRGPRYFDPPDSDYGNCYNCGEDGHTITNCAAANCNKPCFLCGSFEHKAKRCKQRKKCFYCKKNGHYAKECPDKSIEGFENAKICLKCGDSGHEIYNCKTVLYSVDDLKEIQCYICKCMGHLCCLEYGEGPSEVSCYRCGQLGHTGLKCTGVSSSEIAYAEASPISCYKCGQQGHKSHKCKTFAKRRRKGAKQSDLQNTDHVGVRSAPQELSEACKKNKSNGYSTASQPKRRGGWMDEEDEDPGDCFREIQSVSLSTQSRYRSNKGFHGNHASNDYNCHFQYEEHQIKRKIDLKTSYEYDTNLENPSSIEKPGFGEAPCDRGMFVYQSMCLIMLIVMAIVIPLWIHLMASNVPYSLRGDDEFQMPMKIDEDEVEFYVRSRDGFDKKYPVGSASRARIEEDIITNYIQMLQTDCSHHSLYFHNHNPTSTPDCYKLLRFGLNV</sequence>
<evidence type="ECO:0000256" key="2">
    <source>
        <dbReference type="SAM" id="MobiDB-lite"/>
    </source>
</evidence>
<feature type="domain" description="CCHC-type" evidence="4">
    <location>
        <begin position="242"/>
        <end position="256"/>
    </location>
</feature>
<dbReference type="PANTHER" id="PTHR46978:SF1">
    <property type="entry name" value="ZINC KNUCKLE (CCHC-TYPE) FAMILY PROTEIN"/>
    <property type="match status" value="1"/>
</dbReference>